<evidence type="ECO:0000256" key="17">
    <source>
        <dbReference type="SAM" id="MobiDB-lite"/>
    </source>
</evidence>
<feature type="region of interest" description="Disordered" evidence="17">
    <location>
        <begin position="120"/>
        <end position="238"/>
    </location>
</feature>
<evidence type="ECO:0000256" key="14">
    <source>
        <dbReference type="ARBA" id="ARBA00023163"/>
    </source>
</evidence>
<evidence type="ECO:0000256" key="11">
    <source>
        <dbReference type="ARBA" id="ARBA00022843"/>
    </source>
</evidence>
<dbReference type="PROSITE" id="PS00028">
    <property type="entry name" value="ZINC_FINGER_C2H2_1"/>
    <property type="match status" value="6"/>
</dbReference>
<feature type="compositionally biased region" description="Acidic residues" evidence="17">
    <location>
        <begin position="766"/>
        <end position="777"/>
    </location>
</feature>
<dbReference type="PROSITE" id="PS50097">
    <property type="entry name" value="BTB"/>
    <property type="match status" value="1"/>
</dbReference>
<dbReference type="GO" id="GO:0042803">
    <property type="term" value="F:protein homodimerization activity"/>
    <property type="evidence" value="ECO:0007669"/>
    <property type="project" value="Ensembl"/>
</dbReference>
<reference evidence="20" key="2">
    <citation type="submission" date="2025-09" db="UniProtKB">
        <authorList>
            <consortium name="Ensembl"/>
        </authorList>
    </citation>
    <scope>IDENTIFICATION</scope>
</reference>
<feature type="region of interest" description="Disordered" evidence="17">
    <location>
        <begin position="650"/>
        <end position="678"/>
    </location>
</feature>
<keyword evidence="8" id="KW-0677">Repeat</keyword>
<dbReference type="OMA" id="VIAFAHP"/>
<dbReference type="Gene3D" id="3.30.160.60">
    <property type="entry name" value="Classic Zinc Finger"/>
    <property type="match status" value="5"/>
</dbReference>
<keyword evidence="12" id="KW-0805">Transcription regulation</keyword>
<dbReference type="InterPro" id="IPR036236">
    <property type="entry name" value="Znf_C2H2_sf"/>
</dbReference>
<dbReference type="PANTHER" id="PTHR24394:SF58">
    <property type="entry name" value="ZINC FINGER AND BTB DOMAIN CONTAINING 33"/>
    <property type="match status" value="1"/>
</dbReference>
<dbReference type="SUPFAM" id="SSF54695">
    <property type="entry name" value="POZ domain"/>
    <property type="match status" value="1"/>
</dbReference>
<feature type="region of interest" description="Disordered" evidence="17">
    <location>
        <begin position="727"/>
        <end position="779"/>
    </location>
</feature>
<dbReference type="GO" id="GO:0010428">
    <property type="term" value="F:methyl-CpNpG binding"/>
    <property type="evidence" value="ECO:0007669"/>
    <property type="project" value="Ensembl"/>
</dbReference>
<feature type="domain" description="C2H2-type" evidence="19">
    <location>
        <begin position="863"/>
        <end position="885"/>
    </location>
</feature>
<feature type="region of interest" description="Disordered" evidence="17">
    <location>
        <begin position="819"/>
        <end position="857"/>
    </location>
</feature>
<evidence type="ECO:0000259" key="18">
    <source>
        <dbReference type="PROSITE" id="PS50097"/>
    </source>
</evidence>
<keyword evidence="11" id="KW-0832">Ubl conjugation</keyword>
<evidence type="ECO:0000256" key="15">
    <source>
        <dbReference type="ARBA" id="ARBA00023242"/>
    </source>
</evidence>
<dbReference type="Gene3D" id="3.30.710.10">
    <property type="entry name" value="Potassium Channel Kv1.1, Chain A"/>
    <property type="match status" value="1"/>
</dbReference>
<feature type="domain" description="C2H2-type" evidence="19">
    <location>
        <begin position="276"/>
        <end position="304"/>
    </location>
</feature>
<dbReference type="SMART" id="SM00355">
    <property type="entry name" value="ZnF_C2H2"/>
    <property type="match status" value="7"/>
</dbReference>
<dbReference type="PANTHER" id="PTHR24394">
    <property type="entry name" value="ZINC FINGER PROTEIN"/>
    <property type="match status" value="1"/>
</dbReference>
<keyword evidence="13" id="KW-0238">DNA-binding</keyword>
<dbReference type="CDD" id="cd18195">
    <property type="entry name" value="BTB_POZ_ZBTB4"/>
    <property type="match status" value="1"/>
</dbReference>
<keyword evidence="7" id="KW-0479">Metal-binding</keyword>
<feature type="compositionally biased region" description="Basic and acidic residues" evidence="17">
    <location>
        <begin position="727"/>
        <end position="742"/>
    </location>
</feature>
<dbReference type="InterPro" id="IPR013087">
    <property type="entry name" value="Znf_C2H2_type"/>
</dbReference>
<feature type="region of interest" description="Disordered" evidence="17">
    <location>
        <begin position="611"/>
        <end position="636"/>
    </location>
</feature>
<feature type="compositionally biased region" description="Low complexity" evidence="17">
    <location>
        <begin position="130"/>
        <end position="141"/>
    </location>
</feature>
<dbReference type="FunFam" id="3.30.160.60:FF:000437">
    <property type="entry name" value="zinc finger and BTB domain-containing protein 38"/>
    <property type="match status" value="1"/>
</dbReference>
<dbReference type="PROSITE" id="PS50157">
    <property type="entry name" value="ZINC_FINGER_C2H2_2"/>
    <property type="match status" value="7"/>
</dbReference>
<protein>
    <submittedName>
        <fullName evidence="20">Zinc finger and BTB domain containing 4</fullName>
    </submittedName>
</protein>
<dbReference type="Pfam" id="PF00651">
    <property type="entry name" value="BTB"/>
    <property type="match status" value="1"/>
</dbReference>
<evidence type="ECO:0000256" key="8">
    <source>
        <dbReference type="ARBA" id="ARBA00022737"/>
    </source>
</evidence>
<dbReference type="GO" id="GO:0006974">
    <property type="term" value="P:DNA damage response"/>
    <property type="evidence" value="ECO:0007669"/>
    <property type="project" value="Ensembl"/>
</dbReference>
<feature type="domain" description="C2H2-type" evidence="19">
    <location>
        <begin position="913"/>
        <end position="940"/>
    </location>
</feature>
<dbReference type="AlphaFoldDB" id="A0A8D0HS65"/>
<evidence type="ECO:0000256" key="4">
    <source>
        <dbReference type="ARBA" id="ARBA00022491"/>
    </source>
</evidence>
<proteinExistence type="predicted"/>
<evidence type="ECO:0000259" key="19">
    <source>
        <dbReference type="PROSITE" id="PS50157"/>
    </source>
</evidence>
<evidence type="ECO:0000256" key="2">
    <source>
        <dbReference type="ARBA" id="ARBA00004286"/>
    </source>
</evidence>
<keyword evidence="21" id="KW-1185">Reference proteome</keyword>
<name>A0A8D0HS65_SPHPU</name>
<keyword evidence="15" id="KW-0539">Nucleus</keyword>
<feature type="domain" description="C2H2-type" evidence="19">
    <location>
        <begin position="417"/>
        <end position="440"/>
    </location>
</feature>
<keyword evidence="5" id="KW-1017">Isopeptide bond</keyword>
<evidence type="ECO:0000256" key="6">
    <source>
        <dbReference type="ARBA" id="ARBA00022553"/>
    </source>
</evidence>
<evidence type="ECO:0000256" key="10">
    <source>
        <dbReference type="ARBA" id="ARBA00022833"/>
    </source>
</evidence>
<feature type="region of interest" description="Disordered" evidence="17">
    <location>
        <begin position="1019"/>
        <end position="1053"/>
    </location>
</feature>
<keyword evidence="3" id="KW-0158">Chromosome</keyword>
<evidence type="ECO:0000256" key="12">
    <source>
        <dbReference type="ARBA" id="ARBA00023015"/>
    </source>
</evidence>
<keyword evidence="6" id="KW-0597">Phosphoprotein</keyword>
<evidence type="ECO:0000256" key="9">
    <source>
        <dbReference type="ARBA" id="ARBA00022771"/>
    </source>
</evidence>
<dbReference type="Proteomes" id="UP000694392">
    <property type="component" value="Unplaced"/>
</dbReference>
<evidence type="ECO:0000256" key="16">
    <source>
        <dbReference type="PROSITE-ProRule" id="PRU00042"/>
    </source>
</evidence>
<keyword evidence="14" id="KW-0804">Transcription</keyword>
<organism evidence="20 21">
    <name type="scientific">Sphenodon punctatus</name>
    <name type="common">Tuatara</name>
    <name type="synonym">Hatteria punctata</name>
    <dbReference type="NCBI Taxonomy" id="8508"/>
    <lineage>
        <taxon>Eukaryota</taxon>
        <taxon>Metazoa</taxon>
        <taxon>Chordata</taxon>
        <taxon>Craniata</taxon>
        <taxon>Vertebrata</taxon>
        <taxon>Euteleostomi</taxon>
        <taxon>Lepidosauria</taxon>
        <taxon>Sphenodontia</taxon>
        <taxon>Sphenodontidae</taxon>
        <taxon>Sphenodon</taxon>
    </lineage>
</organism>
<dbReference type="SMART" id="SM00225">
    <property type="entry name" value="BTB"/>
    <property type="match status" value="1"/>
</dbReference>
<dbReference type="FunFam" id="3.30.160.60:FF:000235">
    <property type="entry name" value="Zinc finger and BTB domain containing 38"/>
    <property type="match status" value="1"/>
</dbReference>
<evidence type="ECO:0000313" key="21">
    <source>
        <dbReference type="Proteomes" id="UP000694392"/>
    </source>
</evidence>
<dbReference type="SUPFAM" id="SSF57667">
    <property type="entry name" value="beta-beta-alpha zinc fingers"/>
    <property type="match status" value="3"/>
</dbReference>
<evidence type="ECO:0000256" key="3">
    <source>
        <dbReference type="ARBA" id="ARBA00022454"/>
    </source>
</evidence>
<dbReference type="GO" id="GO:0005829">
    <property type="term" value="C:cytosol"/>
    <property type="evidence" value="ECO:0007669"/>
    <property type="project" value="Ensembl"/>
</dbReference>
<feature type="region of interest" description="Disordered" evidence="17">
    <location>
        <begin position="300"/>
        <end position="330"/>
    </location>
</feature>
<dbReference type="GO" id="GO:0000977">
    <property type="term" value="F:RNA polymerase II transcription regulatory region sequence-specific DNA binding"/>
    <property type="evidence" value="ECO:0007669"/>
    <property type="project" value="Ensembl"/>
</dbReference>
<feature type="domain" description="C2H2-type" evidence="19">
    <location>
        <begin position="389"/>
        <end position="416"/>
    </location>
</feature>
<accession>A0A8D0HS65</accession>
<dbReference type="InterPro" id="IPR011333">
    <property type="entry name" value="SKP1/BTB/POZ_sf"/>
</dbReference>
<feature type="compositionally biased region" description="Low complexity" evidence="17">
    <location>
        <begin position="622"/>
        <end position="636"/>
    </location>
</feature>
<feature type="region of interest" description="Disordered" evidence="17">
    <location>
        <begin position="526"/>
        <end position="581"/>
    </location>
</feature>
<feature type="domain" description="C2H2-type" evidence="19">
    <location>
        <begin position="248"/>
        <end position="275"/>
    </location>
</feature>
<evidence type="ECO:0000313" key="20">
    <source>
        <dbReference type="Ensembl" id="ENSSPUP00000023202.1"/>
    </source>
</evidence>
<feature type="domain" description="C2H2-type" evidence="19">
    <location>
        <begin position="361"/>
        <end position="388"/>
    </location>
</feature>
<evidence type="ECO:0000256" key="7">
    <source>
        <dbReference type="ARBA" id="ARBA00022723"/>
    </source>
</evidence>
<dbReference type="Ensembl" id="ENSSPUT00000024744.1">
    <property type="protein sequence ID" value="ENSSPUP00000023202.1"/>
    <property type="gene ID" value="ENSSPUG00000017808.1"/>
</dbReference>
<feature type="region of interest" description="Disordered" evidence="17">
    <location>
        <begin position="886"/>
        <end position="907"/>
    </location>
</feature>
<feature type="compositionally biased region" description="Low complexity" evidence="17">
    <location>
        <begin position="650"/>
        <end position="664"/>
    </location>
</feature>
<dbReference type="GO" id="GO:0008327">
    <property type="term" value="F:methyl-CpG binding"/>
    <property type="evidence" value="ECO:0007669"/>
    <property type="project" value="Ensembl"/>
</dbReference>
<evidence type="ECO:0000256" key="1">
    <source>
        <dbReference type="ARBA" id="ARBA00004123"/>
    </source>
</evidence>
<dbReference type="GO" id="GO:0001227">
    <property type="term" value="F:DNA-binding transcription repressor activity, RNA polymerase II-specific"/>
    <property type="evidence" value="ECO:0007669"/>
    <property type="project" value="Ensembl"/>
</dbReference>
<feature type="domain" description="BTB" evidence="18">
    <location>
        <begin position="30"/>
        <end position="98"/>
    </location>
</feature>
<feature type="compositionally biased region" description="Polar residues" evidence="17">
    <location>
        <begin position="147"/>
        <end position="157"/>
    </location>
</feature>
<dbReference type="GO" id="GO:0005694">
    <property type="term" value="C:chromosome"/>
    <property type="evidence" value="ECO:0007669"/>
    <property type="project" value="UniProtKB-SubCell"/>
</dbReference>
<feature type="compositionally biased region" description="Low complexity" evidence="17">
    <location>
        <begin position="226"/>
        <end position="238"/>
    </location>
</feature>
<comment type="subcellular location">
    <subcellularLocation>
        <location evidence="2">Chromosome</location>
    </subcellularLocation>
    <subcellularLocation>
        <location evidence="1">Nucleus</location>
    </subcellularLocation>
</comment>
<dbReference type="FunFam" id="3.30.160.60:FF:004535">
    <property type="match status" value="1"/>
</dbReference>
<dbReference type="InterPro" id="IPR000210">
    <property type="entry name" value="BTB/POZ_dom"/>
</dbReference>
<evidence type="ECO:0000256" key="5">
    <source>
        <dbReference type="ARBA" id="ARBA00022499"/>
    </source>
</evidence>
<dbReference type="GO" id="GO:0019901">
    <property type="term" value="F:protein kinase binding"/>
    <property type="evidence" value="ECO:0007669"/>
    <property type="project" value="Ensembl"/>
</dbReference>
<gene>
    <name evidence="20" type="primary">ZBTB4</name>
</gene>
<dbReference type="GO" id="GO:0016604">
    <property type="term" value="C:nuclear body"/>
    <property type="evidence" value="ECO:0007669"/>
    <property type="project" value="Ensembl"/>
</dbReference>
<keyword evidence="9 16" id="KW-0863">Zinc-finger</keyword>
<evidence type="ECO:0000256" key="13">
    <source>
        <dbReference type="ARBA" id="ARBA00023125"/>
    </source>
</evidence>
<reference evidence="20" key="1">
    <citation type="submission" date="2025-08" db="UniProtKB">
        <authorList>
            <consortium name="Ensembl"/>
        </authorList>
    </citation>
    <scope>IDENTIFICATION</scope>
</reference>
<keyword evidence="4" id="KW-0678">Repressor</keyword>
<keyword evidence="10" id="KW-0862">Zinc</keyword>
<dbReference type="GeneTree" id="ENSGT00940000161268"/>
<sequence>MAPVVEVTDAGHSSSLLVQLNEKRLRGQFCDVTIIAEDTKFKAHKNVLAASSPYFKEVLSEEPACRLPGQILELPDIQAGIFSDVLNFIYNSRLSLPSPAAAKEIGAVGRRLGISRLENLDDPDAKMNDASPASARPCASPVDLTCPSRSAETSSPLHFQELTRPASPVQDDQPDAEAETAKILYNLSTVPTEPSPQDLASLLTGGTEWDHDNPIGQPPGAAETEPAQMPASSSASPPATSYPAGSTFCCGLCSRSFTTSSALSLHVKLHRSRRSLSCRHCGKSFIHVKRLQTHEVLCKEGEKREDEAPPSAETPTLPPKPASSSSSSKKGLLFRHRGLPRLDYISEQDHFVKVVDGHIIYFCTVCERSYMTLSSLKRHSNVHSWRRKYPCRYCDKVFALAEYRTKHEVWHTGERRYQCIFCWETFVTYYNLKTHQKSFHGINPGLISSEKTPNGGYKPKLNALKLYRLLPMRSQKRPYKTYSQGLVSENLLLPAQPLPVPLTDGDSLDGNLVSSLGPKDAGSVFAASGASSAQEAPNSERFLLPEPSNTPEVSTLLPATASKTGGQEERRRGQPGAELPTVIAYGRPTSSSVIVHSTSVMPPASSVITYNSKSGTAPPSLPESGAPAAPSPASVPVKPMKKQVLKEYIQSQKAAEQSAEEANSGEGHKTRGSRTGRTMTYMAKPAYVGAASESRAAPLCQITVRIGEEAIVKRRISETDLMLDKGSRSGAKRYDFGRDQSGEKQPLPSSHGAAGKRASSSYANESGEEESDRDSEDQLWRPYYSYKPKRKACGSSGTVPKVKKSRWRRKLRSLRWVKRAEKASEEDEEETSVGTSHQAAASLGGSETEAHKASGGRGSEWKHECAICGKLFSALKKLRKHERVHGSLVKGDQSPALAPATPHRVGRKPSVKFTCTHCTKVCKTAAALSRHMKRHEGERHEPAQPPAPTTVIAYSKKQADTAPPPSPYVKEETTQEMQVSSSSGEAPVLQPEVTEGPAAAEMLPYDARILAQPEDEEMMPPALPAEGKSQPREEPITLPPRPAPPEATTSRAEMPPVLPHSLQDPVISHTGLVQKLVPPEEEEDNRYPVQEYPLPLLAPSGCRTRKDFEEKAAFLSYPSAIQFNSMGKAGGGEGEGKVSFYPDPYPLMYGHQLLAAYP</sequence>
<dbReference type="GO" id="GO:0008270">
    <property type="term" value="F:zinc ion binding"/>
    <property type="evidence" value="ECO:0007669"/>
    <property type="project" value="UniProtKB-KW"/>
</dbReference>
<dbReference type="Pfam" id="PF00096">
    <property type="entry name" value="zf-C2H2"/>
    <property type="match status" value="1"/>
</dbReference>